<dbReference type="OrthoDB" id="10029904at2759"/>
<reference evidence="6" key="1">
    <citation type="journal article" date="2010" name="Nature">
        <title>The Amphimedon queenslandica genome and the evolution of animal complexity.</title>
        <authorList>
            <person name="Srivastava M."/>
            <person name="Simakov O."/>
            <person name="Chapman J."/>
            <person name="Fahey B."/>
            <person name="Gauthier M.E."/>
            <person name="Mitros T."/>
            <person name="Richards G.S."/>
            <person name="Conaco C."/>
            <person name="Dacre M."/>
            <person name="Hellsten U."/>
            <person name="Larroux C."/>
            <person name="Putnam N.H."/>
            <person name="Stanke M."/>
            <person name="Adamska M."/>
            <person name="Darling A."/>
            <person name="Degnan S.M."/>
            <person name="Oakley T.H."/>
            <person name="Plachetzki D.C."/>
            <person name="Zhai Y."/>
            <person name="Adamski M."/>
            <person name="Calcino A."/>
            <person name="Cummins S.F."/>
            <person name="Goodstein D.M."/>
            <person name="Harris C."/>
            <person name="Jackson D.J."/>
            <person name="Leys S.P."/>
            <person name="Shu S."/>
            <person name="Woodcroft B.J."/>
            <person name="Vervoort M."/>
            <person name="Kosik K.S."/>
            <person name="Manning G."/>
            <person name="Degnan B.M."/>
            <person name="Rokhsar D.S."/>
        </authorList>
    </citation>
    <scope>NUCLEOTIDE SEQUENCE [LARGE SCALE GENOMIC DNA]</scope>
</reference>
<dbReference type="InterPro" id="IPR004012">
    <property type="entry name" value="Run_dom"/>
</dbReference>
<dbReference type="PROSITE" id="PS50826">
    <property type="entry name" value="RUN"/>
    <property type="match status" value="1"/>
</dbReference>
<organism evidence="5">
    <name type="scientific">Amphimedon queenslandica</name>
    <name type="common">Sponge</name>
    <dbReference type="NCBI Taxonomy" id="400682"/>
    <lineage>
        <taxon>Eukaryota</taxon>
        <taxon>Metazoa</taxon>
        <taxon>Porifera</taxon>
        <taxon>Demospongiae</taxon>
        <taxon>Heteroscleromorpha</taxon>
        <taxon>Haplosclerida</taxon>
        <taxon>Niphatidae</taxon>
        <taxon>Amphimedon</taxon>
    </lineage>
</organism>
<dbReference type="Gene3D" id="1.20.58.900">
    <property type="match status" value="1"/>
</dbReference>
<comment type="similarity">
    <text evidence="2">Belongs to the RUNDC3 family.</text>
</comment>
<feature type="region of interest" description="Disordered" evidence="3">
    <location>
        <begin position="327"/>
        <end position="358"/>
    </location>
</feature>
<feature type="region of interest" description="Disordered" evidence="3">
    <location>
        <begin position="1"/>
        <end position="28"/>
    </location>
</feature>
<feature type="domain" description="RUN" evidence="4">
    <location>
        <begin position="72"/>
        <end position="201"/>
    </location>
</feature>
<feature type="compositionally biased region" description="Acidic residues" evidence="3">
    <location>
        <begin position="250"/>
        <end position="262"/>
    </location>
</feature>
<dbReference type="SUPFAM" id="SSF140741">
    <property type="entry name" value="RUN domain-like"/>
    <property type="match status" value="1"/>
</dbReference>
<keyword evidence="1" id="KW-0175">Coiled coil</keyword>
<evidence type="ECO:0000256" key="2">
    <source>
        <dbReference type="ARBA" id="ARBA00034727"/>
    </source>
</evidence>
<feature type="region of interest" description="Disordered" evidence="3">
    <location>
        <begin position="229"/>
        <end position="264"/>
    </location>
</feature>
<dbReference type="PANTHER" id="PTHR46251:SF3">
    <property type="entry name" value="RUN DOMAIN-CONTAINING PROTEIN"/>
    <property type="match status" value="1"/>
</dbReference>
<dbReference type="STRING" id="400682.A0A1X7VDI5"/>
<dbReference type="SMART" id="SM00593">
    <property type="entry name" value="RUN"/>
    <property type="match status" value="1"/>
</dbReference>
<dbReference type="Pfam" id="PF02759">
    <property type="entry name" value="RUN"/>
    <property type="match status" value="1"/>
</dbReference>
<dbReference type="PANTHER" id="PTHR46251">
    <property type="entry name" value="RUN DOMAIN-CONTAINING 3 PROTEIN RUNDC3"/>
    <property type="match status" value="1"/>
</dbReference>
<dbReference type="KEGG" id="aqu:100641416"/>
<dbReference type="EnsemblMetazoa" id="Aqu2.1.37577_001">
    <property type="protein sequence ID" value="Aqu2.1.37577_001"/>
    <property type="gene ID" value="Aqu2.1.37577"/>
</dbReference>
<evidence type="ECO:0000313" key="6">
    <source>
        <dbReference type="Proteomes" id="UP000007879"/>
    </source>
</evidence>
<evidence type="ECO:0000313" key="5">
    <source>
        <dbReference type="EnsemblMetazoa" id="Aqu2.1.37577_001"/>
    </source>
</evidence>
<gene>
    <name evidence="5" type="primary">100641416</name>
</gene>
<dbReference type="InParanoid" id="A0A1X7VDI5"/>
<reference evidence="5" key="2">
    <citation type="submission" date="2017-05" db="UniProtKB">
        <authorList>
            <consortium name="EnsemblMetazoa"/>
        </authorList>
    </citation>
    <scope>IDENTIFICATION</scope>
</reference>
<dbReference type="AlphaFoldDB" id="A0A1X7VDI5"/>
<dbReference type="eggNOG" id="KOG4381">
    <property type="taxonomic scope" value="Eukaryota"/>
</dbReference>
<dbReference type="InterPro" id="IPR047340">
    <property type="entry name" value="RUNDC3A_B"/>
</dbReference>
<name>A0A1X7VDI5_AMPQE</name>
<evidence type="ECO:0000256" key="3">
    <source>
        <dbReference type="SAM" id="MobiDB-lite"/>
    </source>
</evidence>
<dbReference type="EnsemblMetazoa" id="XM_003384842.3">
    <property type="protein sequence ID" value="XP_003384890.3"/>
    <property type="gene ID" value="LOC100641416"/>
</dbReference>
<keyword evidence="6" id="KW-1185">Reference proteome</keyword>
<evidence type="ECO:0000256" key="1">
    <source>
        <dbReference type="ARBA" id="ARBA00023054"/>
    </source>
</evidence>
<proteinExistence type="inferred from homology"/>
<protein>
    <recommendedName>
        <fullName evidence="4">RUN domain-containing protein</fullName>
    </recommendedName>
</protein>
<evidence type="ECO:0000259" key="4">
    <source>
        <dbReference type="PROSITE" id="PS50826"/>
    </source>
</evidence>
<accession>A0A1X7VDI5</accession>
<dbReference type="InterPro" id="IPR037213">
    <property type="entry name" value="Run_dom_sf"/>
</dbReference>
<dbReference type="Gene3D" id="1.20.5.1700">
    <property type="match status" value="1"/>
</dbReference>
<dbReference type="Proteomes" id="UP000007879">
    <property type="component" value="Unassembled WGS sequence"/>
</dbReference>
<sequence>MERAFLSESSSRSSSNNTRLHDHSGSSVRLRANSRADIHVLEQLKVQRRNMTQVCKMCVKSLVDKSPFETITDDCPHLNNLCNVLEHIFLHRMQARWSIFSTTDPVHYWHIIQQYASSVTVGSIDDMENVSTELGKCRAWLRLSLVQKRLATFMDILVSKQHELKVAYMQGALMISAELQEVAGVLKCLDAIDFNLCLRDQDFDYYDKLEIDYSPYLVFHQNTSSRRDDRQEERRLLSTSSSIDSRGIDEEREEEKEEEEEVTSLKELLKVEREQKNYYEELVSVRDTQINQLQRELDSLGRESEKEKKEMSGIIIELQDQISKLQDSIRQQQKAGRRTNDNRRSGLFSSIFKSGDED</sequence>